<name>A0A218VE41_9PASE</name>
<sequence length="115" mass="13321">MLTSEGLRCVWNSFLLDAYKQYHDVNDRSDRYGDSAIFGVGNETHTLNFGNFILSLIMIKSPGLFRMEENTLSCKSQNREALCVVKVRTITQNGFRELEKWLELSNWEEKPQTPV</sequence>
<dbReference type="EMBL" id="MUZQ01000005">
    <property type="protein sequence ID" value="OWK64179.1"/>
    <property type="molecule type" value="Genomic_DNA"/>
</dbReference>
<gene>
    <name evidence="1" type="ORF">RLOC_00011105</name>
</gene>
<reference evidence="1 2" key="1">
    <citation type="submission" date="2017-05" db="EMBL/GenBank/DDBJ databases">
        <title>Genome of assembly of the Bengalese finch, Lonchura striata domestica.</title>
        <authorList>
            <person name="Colquitt B.M."/>
            <person name="Brainard M.S."/>
        </authorList>
    </citation>
    <scope>NUCLEOTIDE SEQUENCE [LARGE SCALE GENOMIC DNA]</scope>
    <source>
        <strain evidence="1">White83orange57</strain>
    </source>
</reference>
<accession>A0A218VE41</accession>
<evidence type="ECO:0000313" key="1">
    <source>
        <dbReference type="EMBL" id="OWK64179.1"/>
    </source>
</evidence>
<dbReference type="AlphaFoldDB" id="A0A218VE41"/>
<keyword evidence="2" id="KW-1185">Reference proteome</keyword>
<dbReference type="Proteomes" id="UP000197619">
    <property type="component" value="Unassembled WGS sequence"/>
</dbReference>
<evidence type="ECO:0000313" key="2">
    <source>
        <dbReference type="Proteomes" id="UP000197619"/>
    </source>
</evidence>
<proteinExistence type="predicted"/>
<organism evidence="1 2">
    <name type="scientific">Lonchura striata</name>
    <name type="common">white-rumped munia</name>
    <dbReference type="NCBI Taxonomy" id="40157"/>
    <lineage>
        <taxon>Eukaryota</taxon>
        <taxon>Metazoa</taxon>
        <taxon>Chordata</taxon>
        <taxon>Craniata</taxon>
        <taxon>Vertebrata</taxon>
        <taxon>Euteleostomi</taxon>
        <taxon>Archelosauria</taxon>
        <taxon>Archosauria</taxon>
        <taxon>Dinosauria</taxon>
        <taxon>Saurischia</taxon>
        <taxon>Theropoda</taxon>
        <taxon>Coelurosauria</taxon>
        <taxon>Aves</taxon>
        <taxon>Neognathae</taxon>
        <taxon>Neoaves</taxon>
        <taxon>Telluraves</taxon>
        <taxon>Australaves</taxon>
        <taxon>Passeriformes</taxon>
        <taxon>Passeroidea</taxon>
        <taxon>Estrildidae</taxon>
        <taxon>Estrildinae</taxon>
        <taxon>Lonchura</taxon>
    </lineage>
</organism>
<protein>
    <submittedName>
        <fullName evidence="1">Uncharacterized protein</fullName>
    </submittedName>
</protein>
<comment type="caution">
    <text evidence="1">The sequence shown here is derived from an EMBL/GenBank/DDBJ whole genome shotgun (WGS) entry which is preliminary data.</text>
</comment>